<protein>
    <submittedName>
        <fullName evidence="1">2951_t:CDS:1</fullName>
    </submittedName>
</protein>
<proteinExistence type="predicted"/>
<comment type="caution">
    <text evidence="1">The sequence shown here is derived from an EMBL/GenBank/DDBJ whole genome shotgun (WGS) entry which is preliminary data.</text>
</comment>
<feature type="non-terminal residue" evidence="1">
    <location>
        <position position="1"/>
    </location>
</feature>
<dbReference type="Proteomes" id="UP000789572">
    <property type="component" value="Unassembled WGS sequence"/>
</dbReference>
<organism evidence="1 2">
    <name type="scientific">Paraglomus occultum</name>
    <dbReference type="NCBI Taxonomy" id="144539"/>
    <lineage>
        <taxon>Eukaryota</taxon>
        <taxon>Fungi</taxon>
        <taxon>Fungi incertae sedis</taxon>
        <taxon>Mucoromycota</taxon>
        <taxon>Glomeromycotina</taxon>
        <taxon>Glomeromycetes</taxon>
        <taxon>Paraglomerales</taxon>
        <taxon>Paraglomeraceae</taxon>
        <taxon>Paraglomus</taxon>
    </lineage>
</organism>
<reference evidence="1" key="1">
    <citation type="submission" date="2021-06" db="EMBL/GenBank/DDBJ databases">
        <authorList>
            <person name="Kallberg Y."/>
            <person name="Tangrot J."/>
            <person name="Rosling A."/>
        </authorList>
    </citation>
    <scope>NUCLEOTIDE SEQUENCE</scope>
    <source>
        <strain evidence="1">IA702</strain>
    </source>
</reference>
<sequence>MKAIRNLNLDNVRNDLRRNLTQVNPLVSADMKHLSHSIAVERNVWNNLNNLALEQNEAAKSLA</sequence>
<keyword evidence="2" id="KW-1185">Reference proteome</keyword>
<evidence type="ECO:0000313" key="1">
    <source>
        <dbReference type="EMBL" id="CAG8602464.1"/>
    </source>
</evidence>
<accession>A0A9N9GHJ8</accession>
<dbReference type="AlphaFoldDB" id="A0A9N9GHJ8"/>
<dbReference type="EMBL" id="CAJVPJ010001749">
    <property type="protein sequence ID" value="CAG8602464.1"/>
    <property type="molecule type" value="Genomic_DNA"/>
</dbReference>
<name>A0A9N9GHJ8_9GLOM</name>
<evidence type="ECO:0000313" key="2">
    <source>
        <dbReference type="Proteomes" id="UP000789572"/>
    </source>
</evidence>
<gene>
    <name evidence="1" type="ORF">POCULU_LOCUS7537</name>
</gene>